<protein>
    <submittedName>
        <fullName evidence="2">Uncharacterized protein</fullName>
    </submittedName>
</protein>
<dbReference type="Proteomes" id="UP001176941">
    <property type="component" value="Chromosome 24"/>
</dbReference>
<proteinExistence type="predicted"/>
<reference evidence="2" key="1">
    <citation type="submission" date="2023-04" db="EMBL/GenBank/DDBJ databases">
        <authorList>
            <consortium name="ELIXIR-Norway"/>
        </authorList>
    </citation>
    <scope>NUCLEOTIDE SEQUENCE [LARGE SCALE GENOMIC DNA]</scope>
</reference>
<feature type="compositionally biased region" description="Gly residues" evidence="1">
    <location>
        <begin position="15"/>
        <end position="30"/>
    </location>
</feature>
<sequence length="129" mass="13605">MAPGWTAEPPQFPQEGGGQRGAQPSGVGGGEKGDPLLVFSRLSFPAAFQGSQPSAEALFQGPQMRPTMCSSRRGLCRGDYVSWGLPATPWCQCGLGLLAAHPHNTPGLPSLCPNPPTSFIHSLFQQVFT</sequence>
<organism evidence="2 3">
    <name type="scientific">Rangifer tarandus platyrhynchus</name>
    <name type="common">Svalbard reindeer</name>
    <dbReference type="NCBI Taxonomy" id="3082113"/>
    <lineage>
        <taxon>Eukaryota</taxon>
        <taxon>Metazoa</taxon>
        <taxon>Chordata</taxon>
        <taxon>Craniata</taxon>
        <taxon>Vertebrata</taxon>
        <taxon>Euteleostomi</taxon>
        <taxon>Mammalia</taxon>
        <taxon>Eutheria</taxon>
        <taxon>Laurasiatheria</taxon>
        <taxon>Artiodactyla</taxon>
        <taxon>Ruminantia</taxon>
        <taxon>Pecora</taxon>
        <taxon>Cervidae</taxon>
        <taxon>Odocoileinae</taxon>
        <taxon>Rangifer</taxon>
    </lineage>
</organism>
<name>A0ABN8YYM8_RANTA</name>
<evidence type="ECO:0000313" key="3">
    <source>
        <dbReference type="Proteomes" id="UP001176941"/>
    </source>
</evidence>
<keyword evidence="3" id="KW-1185">Reference proteome</keyword>
<feature type="region of interest" description="Disordered" evidence="1">
    <location>
        <begin position="1"/>
        <end position="34"/>
    </location>
</feature>
<evidence type="ECO:0000313" key="2">
    <source>
        <dbReference type="EMBL" id="CAI9165528.1"/>
    </source>
</evidence>
<gene>
    <name evidence="2" type="ORF">MRATA1EN1_LOCUS14490</name>
</gene>
<evidence type="ECO:0000256" key="1">
    <source>
        <dbReference type="SAM" id="MobiDB-lite"/>
    </source>
</evidence>
<accession>A0ABN8YYM8</accession>
<dbReference type="EMBL" id="OX459960">
    <property type="protein sequence ID" value="CAI9165528.1"/>
    <property type="molecule type" value="Genomic_DNA"/>
</dbReference>